<name>A0ABP1D712_9APHY</name>
<evidence type="ECO:0000313" key="4">
    <source>
        <dbReference type="Proteomes" id="UP001497453"/>
    </source>
</evidence>
<keyword evidence="2" id="KW-0472">Membrane</keyword>
<organism evidence="3 4">
    <name type="scientific">Somion occarium</name>
    <dbReference type="NCBI Taxonomy" id="3059160"/>
    <lineage>
        <taxon>Eukaryota</taxon>
        <taxon>Fungi</taxon>
        <taxon>Dikarya</taxon>
        <taxon>Basidiomycota</taxon>
        <taxon>Agaricomycotina</taxon>
        <taxon>Agaricomycetes</taxon>
        <taxon>Polyporales</taxon>
        <taxon>Cerrenaceae</taxon>
        <taxon>Somion</taxon>
    </lineage>
</organism>
<proteinExistence type="predicted"/>
<evidence type="ECO:0008006" key="5">
    <source>
        <dbReference type="Google" id="ProtNLM"/>
    </source>
</evidence>
<accession>A0ABP1D712</accession>
<dbReference type="InterPro" id="IPR013248">
    <property type="entry name" value="Psh3/Shr3"/>
</dbReference>
<feature type="compositionally biased region" description="Basic residues" evidence="1">
    <location>
        <begin position="226"/>
        <end position="235"/>
    </location>
</feature>
<keyword evidence="2" id="KW-0812">Transmembrane</keyword>
<evidence type="ECO:0000313" key="3">
    <source>
        <dbReference type="EMBL" id="CAL1703651.1"/>
    </source>
</evidence>
<dbReference type="Proteomes" id="UP001497453">
    <property type="component" value="Chromosome 3"/>
</dbReference>
<dbReference type="SMART" id="SM00786">
    <property type="entry name" value="SHR3_chaperone"/>
    <property type="match status" value="1"/>
</dbReference>
<feature type="compositionally biased region" description="Acidic residues" evidence="1">
    <location>
        <begin position="187"/>
        <end position="199"/>
    </location>
</feature>
<dbReference type="Pfam" id="PF08229">
    <property type="entry name" value="SHR3_chaperone"/>
    <property type="match status" value="1"/>
</dbReference>
<protein>
    <recommendedName>
        <fullName evidence="5">Shr3 amino acid permease chaperone</fullName>
    </recommendedName>
</protein>
<dbReference type="PANTHER" id="PTHR28228">
    <property type="entry name" value="SECRETORY COMPONENT PROTEIN SHR3"/>
    <property type="match status" value="1"/>
</dbReference>
<evidence type="ECO:0000256" key="2">
    <source>
        <dbReference type="SAM" id="Phobius"/>
    </source>
</evidence>
<feature type="transmembrane region" description="Helical" evidence="2">
    <location>
        <begin position="7"/>
        <end position="26"/>
    </location>
</feature>
<evidence type="ECO:0000256" key="1">
    <source>
        <dbReference type="SAM" id="MobiDB-lite"/>
    </source>
</evidence>
<keyword evidence="2" id="KW-1133">Transmembrane helix</keyword>
<feature type="transmembrane region" description="Helical" evidence="2">
    <location>
        <begin position="91"/>
        <end position="113"/>
    </location>
</feature>
<dbReference type="EMBL" id="OZ037946">
    <property type="protein sequence ID" value="CAL1703651.1"/>
    <property type="molecule type" value="Genomic_DNA"/>
</dbReference>
<reference evidence="4" key="1">
    <citation type="submission" date="2024-04" db="EMBL/GenBank/DDBJ databases">
        <authorList>
            <person name="Shaw F."/>
            <person name="Minotto A."/>
        </authorList>
    </citation>
    <scope>NUCLEOTIDE SEQUENCE [LARGE SCALE GENOMIC DNA]</scope>
</reference>
<gene>
    <name evidence="3" type="ORF">GFSPODELE1_LOCUS4661</name>
</gene>
<feature type="transmembrane region" description="Helical" evidence="2">
    <location>
        <begin position="59"/>
        <end position="79"/>
    </location>
</feature>
<dbReference type="PANTHER" id="PTHR28228:SF1">
    <property type="entry name" value="SECRETORY COMPONENT PROTEIN SHR3"/>
    <property type="match status" value="1"/>
</dbReference>
<sequence length="235" mass="25267">MAGLRTSIFISAVSFLLGLLFTHWMADSLTLWKSPETQTDLRLWTSATYYSILSHMPPALLYLYGGVVFVGATALLWSLRDGEAGNLMFDGGSALLYGTAVFVYMYSVLPNILQNFTTLPLPFASVAKPMAAALSSPSLASELPPFPPSLRAPTLELASSHLVCSVALTGVLALQAGRWWAEMYDVDEEEEAEGDGDEAQAERESQAEGEGDSAATASATEEEKSARRRTATAQT</sequence>
<feature type="region of interest" description="Disordered" evidence="1">
    <location>
        <begin position="187"/>
        <end position="235"/>
    </location>
</feature>
<keyword evidence="4" id="KW-1185">Reference proteome</keyword>